<sequence length="56" mass="6878">MVELYFRMDLELQCSRLDHFLVLFRVCIMYIILRIQDCIILFWLPDLSPDDIVLTW</sequence>
<keyword evidence="1" id="KW-0812">Transmembrane</keyword>
<evidence type="ECO:0000313" key="3">
    <source>
        <dbReference type="Proteomes" id="UP001140949"/>
    </source>
</evidence>
<keyword evidence="3" id="KW-1185">Reference proteome</keyword>
<dbReference type="AlphaFoldDB" id="A0AAX6HJ49"/>
<reference evidence="2" key="2">
    <citation type="submission" date="2023-04" db="EMBL/GenBank/DDBJ databases">
        <authorList>
            <person name="Bruccoleri R.E."/>
            <person name="Oakeley E.J."/>
            <person name="Faust A.-M."/>
            <person name="Dessus-Babus S."/>
            <person name="Altorfer M."/>
            <person name="Burckhardt D."/>
            <person name="Oertli M."/>
            <person name="Naumann U."/>
            <person name="Petersen F."/>
            <person name="Wong J."/>
        </authorList>
    </citation>
    <scope>NUCLEOTIDE SEQUENCE</scope>
    <source>
        <strain evidence="2">GSM-AAB239-AS_SAM_17_03QT</strain>
        <tissue evidence="2">Leaf</tissue>
    </source>
</reference>
<proteinExistence type="predicted"/>
<gene>
    <name evidence="2" type="ORF">M6B38_119260</name>
</gene>
<dbReference type="EMBL" id="JANAVB010009197">
    <property type="protein sequence ID" value="KAJ6840873.1"/>
    <property type="molecule type" value="Genomic_DNA"/>
</dbReference>
<dbReference type="Proteomes" id="UP001140949">
    <property type="component" value="Unassembled WGS sequence"/>
</dbReference>
<reference evidence="2" key="1">
    <citation type="journal article" date="2023" name="GigaByte">
        <title>Genome assembly of the bearded iris, Iris pallida Lam.</title>
        <authorList>
            <person name="Bruccoleri R.E."/>
            <person name="Oakeley E.J."/>
            <person name="Faust A.M.E."/>
            <person name="Altorfer M."/>
            <person name="Dessus-Babus S."/>
            <person name="Burckhardt D."/>
            <person name="Oertli M."/>
            <person name="Naumann U."/>
            <person name="Petersen F."/>
            <person name="Wong J."/>
        </authorList>
    </citation>
    <scope>NUCLEOTIDE SEQUENCE</scope>
    <source>
        <strain evidence="2">GSM-AAB239-AS_SAM_17_03QT</strain>
    </source>
</reference>
<keyword evidence="1" id="KW-1133">Transmembrane helix</keyword>
<accession>A0AAX6HJ49</accession>
<organism evidence="2 3">
    <name type="scientific">Iris pallida</name>
    <name type="common">Sweet iris</name>
    <dbReference type="NCBI Taxonomy" id="29817"/>
    <lineage>
        <taxon>Eukaryota</taxon>
        <taxon>Viridiplantae</taxon>
        <taxon>Streptophyta</taxon>
        <taxon>Embryophyta</taxon>
        <taxon>Tracheophyta</taxon>
        <taxon>Spermatophyta</taxon>
        <taxon>Magnoliopsida</taxon>
        <taxon>Liliopsida</taxon>
        <taxon>Asparagales</taxon>
        <taxon>Iridaceae</taxon>
        <taxon>Iridoideae</taxon>
        <taxon>Irideae</taxon>
        <taxon>Iris</taxon>
    </lineage>
</organism>
<evidence type="ECO:0000256" key="1">
    <source>
        <dbReference type="SAM" id="Phobius"/>
    </source>
</evidence>
<keyword evidence="1" id="KW-0472">Membrane</keyword>
<protein>
    <submittedName>
        <fullName evidence="2">Uncharacterized protein</fullName>
    </submittedName>
</protein>
<evidence type="ECO:0000313" key="2">
    <source>
        <dbReference type="EMBL" id="KAJ6840873.1"/>
    </source>
</evidence>
<name>A0AAX6HJ49_IRIPA</name>
<feature type="transmembrane region" description="Helical" evidence="1">
    <location>
        <begin position="20"/>
        <end position="44"/>
    </location>
</feature>
<comment type="caution">
    <text evidence="2">The sequence shown here is derived from an EMBL/GenBank/DDBJ whole genome shotgun (WGS) entry which is preliminary data.</text>
</comment>